<reference evidence="1 2" key="1">
    <citation type="submission" date="2020-08" db="EMBL/GenBank/DDBJ databases">
        <title>A Genomic Blueprint of the Chicken Gut Microbiome.</title>
        <authorList>
            <person name="Gilroy R."/>
            <person name="Ravi A."/>
            <person name="Getino M."/>
            <person name="Pursley I."/>
            <person name="Horton D.L."/>
            <person name="Alikhan N.-F."/>
            <person name="Baker D."/>
            <person name="Gharbi K."/>
            <person name="Hall N."/>
            <person name="Watson M."/>
            <person name="Adriaenssens E.M."/>
            <person name="Foster-Nyarko E."/>
            <person name="Jarju S."/>
            <person name="Secka A."/>
            <person name="Antonio M."/>
            <person name="Oren A."/>
            <person name="Chaudhuri R."/>
            <person name="La Ragione R.M."/>
            <person name="Hildebrand F."/>
            <person name="Pallen M.J."/>
        </authorList>
    </citation>
    <scope>NUCLEOTIDE SEQUENCE [LARGE SCALE GENOMIC DNA]</scope>
    <source>
        <strain evidence="1 2">Sa3CUA2</strain>
    </source>
</reference>
<sequence length="215" mass="22816">MSRRTGTVQPGDGHALTPYRPWQLLTRSLFHLHLTDEGGAPRTWSVDLRHGGDDDGEVRAELYVDGLHHATSTLPAVFPVPDGTIEVAASGYGLRRIDHVGPDGSARQLVPDPASAEGWRARLDRKHPALSRSLALASASVLLVALALGVPQIVEQLTAIPPVAQVVGGPWAGPVRLPETVNIALVVATIAASTERALRLRYSRVLDGGFFGGGE</sequence>
<evidence type="ECO:0000313" key="2">
    <source>
        <dbReference type="Proteomes" id="UP000604241"/>
    </source>
</evidence>
<name>A0ABR8QEZ0_9CELL</name>
<dbReference type="RefSeq" id="WP_191783643.1">
    <property type="nucleotide sequence ID" value="NZ_JACSQV010000009.1"/>
</dbReference>
<keyword evidence="2" id="KW-1185">Reference proteome</keyword>
<proteinExistence type="predicted"/>
<protein>
    <submittedName>
        <fullName evidence="1">Uncharacterized protein</fullName>
    </submittedName>
</protein>
<dbReference type="Proteomes" id="UP000604241">
    <property type="component" value="Unassembled WGS sequence"/>
</dbReference>
<organism evidence="1 2">
    <name type="scientific">Cellulomonas avistercoris</name>
    <dbReference type="NCBI Taxonomy" id="2762242"/>
    <lineage>
        <taxon>Bacteria</taxon>
        <taxon>Bacillati</taxon>
        <taxon>Actinomycetota</taxon>
        <taxon>Actinomycetes</taxon>
        <taxon>Micrococcales</taxon>
        <taxon>Cellulomonadaceae</taxon>
        <taxon>Cellulomonas</taxon>
    </lineage>
</organism>
<comment type="caution">
    <text evidence="1">The sequence shown here is derived from an EMBL/GenBank/DDBJ whole genome shotgun (WGS) entry which is preliminary data.</text>
</comment>
<dbReference type="EMBL" id="JACSQV010000009">
    <property type="protein sequence ID" value="MBD7918996.1"/>
    <property type="molecule type" value="Genomic_DNA"/>
</dbReference>
<evidence type="ECO:0000313" key="1">
    <source>
        <dbReference type="EMBL" id="MBD7918996.1"/>
    </source>
</evidence>
<accession>A0ABR8QEZ0</accession>
<gene>
    <name evidence="1" type="ORF">H9657_12000</name>
</gene>